<dbReference type="InterPro" id="IPR014470">
    <property type="entry name" value="UCP01500"/>
</dbReference>
<dbReference type="RefSeq" id="WP_097007561.1">
    <property type="nucleotide sequence ID" value="NZ_OBEJ01000001.1"/>
</dbReference>
<evidence type="ECO:0000313" key="2">
    <source>
        <dbReference type="EMBL" id="SNZ04388.1"/>
    </source>
</evidence>
<feature type="transmembrane region" description="Helical" evidence="1">
    <location>
        <begin position="74"/>
        <end position="90"/>
    </location>
</feature>
<proteinExistence type="predicted"/>
<reference evidence="2 3" key="1">
    <citation type="submission" date="2017-09" db="EMBL/GenBank/DDBJ databases">
        <authorList>
            <person name="Ehlers B."/>
            <person name="Leendertz F.H."/>
        </authorList>
    </citation>
    <scope>NUCLEOTIDE SEQUENCE [LARGE SCALE GENOMIC DNA]</scope>
    <source>
        <strain evidence="2 3">DSM 27208</strain>
    </source>
</reference>
<dbReference type="EMBL" id="OBEJ01000001">
    <property type="protein sequence ID" value="SNZ04388.1"/>
    <property type="molecule type" value="Genomic_DNA"/>
</dbReference>
<keyword evidence="1" id="KW-1133">Transmembrane helix</keyword>
<keyword evidence="3" id="KW-1185">Reference proteome</keyword>
<feature type="transmembrane region" description="Helical" evidence="1">
    <location>
        <begin position="155"/>
        <end position="173"/>
    </location>
</feature>
<accession>A0A285N4Y4</accession>
<dbReference type="OrthoDB" id="307287at2157"/>
<name>A0A285N4Y4_NATPI</name>
<dbReference type="AlphaFoldDB" id="A0A285N4Y4"/>
<dbReference type="Proteomes" id="UP000219453">
    <property type="component" value="Unassembled WGS sequence"/>
</dbReference>
<evidence type="ECO:0000256" key="1">
    <source>
        <dbReference type="SAM" id="Phobius"/>
    </source>
</evidence>
<organism evidence="2 3">
    <name type="scientific">Natronoarchaeum philippinense</name>
    <dbReference type="NCBI Taxonomy" id="558529"/>
    <lineage>
        <taxon>Archaea</taxon>
        <taxon>Methanobacteriati</taxon>
        <taxon>Methanobacteriota</taxon>
        <taxon>Stenosarchaea group</taxon>
        <taxon>Halobacteria</taxon>
        <taxon>Halobacteriales</taxon>
        <taxon>Natronoarchaeaceae</taxon>
    </lineage>
</organism>
<keyword evidence="1" id="KW-0472">Membrane</keyword>
<feature type="transmembrane region" description="Helical" evidence="1">
    <location>
        <begin position="193"/>
        <end position="211"/>
    </location>
</feature>
<gene>
    <name evidence="2" type="ORF">SAMN06269185_0544</name>
</gene>
<keyword evidence="1" id="KW-0812">Transmembrane</keyword>
<dbReference type="PIRSF" id="PIRSF015000">
    <property type="entry name" value="UCP01500"/>
    <property type="match status" value="1"/>
</dbReference>
<sequence>MPDDFDPEDESEREVAQSAAADEERFLGLLPHYYRGEVSQLTTELRRIDQTSDWAVAVMAAIITLTFSGRNTPAYLLFVGIAATCVFLVFESRRYRTYDAWRSRVRLLEENVFANAFDPSGAEHEDWRTEMGDDLRRPTLKITFREALSRRLKRVYGPLLTVLGVAWLVKITLFAGEESTIEAAALPALPGEYVILGVVLFYATVVAVAYWPTERKAKGEFHDEEVGDWKRKK</sequence>
<protein>
    <submittedName>
        <fullName evidence="2">Uncharacterized membrane protein</fullName>
    </submittedName>
</protein>
<evidence type="ECO:0000313" key="3">
    <source>
        <dbReference type="Proteomes" id="UP000219453"/>
    </source>
</evidence>
<dbReference type="Pfam" id="PF10028">
    <property type="entry name" value="DUF2270"/>
    <property type="match status" value="1"/>
</dbReference>